<keyword evidence="1 2" id="KW-0732">Signal</keyword>
<dbReference type="InterPro" id="IPR052177">
    <property type="entry name" value="Divisome_Glycosyl_Hydrolase"/>
</dbReference>
<dbReference type="Proteomes" id="UP000030746">
    <property type="component" value="Unassembled WGS sequence"/>
</dbReference>
<name>V4A5U2_LOTGI</name>
<evidence type="ECO:0000256" key="1">
    <source>
        <dbReference type="ARBA" id="ARBA00022729"/>
    </source>
</evidence>
<dbReference type="HOGENOM" id="CLU_029517_1_0_1"/>
<dbReference type="SUPFAM" id="SSF51445">
    <property type="entry name" value="(Trans)glycosidases"/>
    <property type="match status" value="1"/>
</dbReference>
<feature type="domain" description="Glycosyl hydrolase-like 10" evidence="3">
    <location>
        <begin position="36"/>
        <end position="191"/>
    </location>
</feature>
<dbReference type="InterPro" id="IPR017853">
    <property type="entry name" value="GH"/>
</dbReference>
<sequence length="340" mass="38017">MAGLKTFLGLLIFVIATRTKVDAFCFRTYGTWISRYHYHTSESQVNQGFQALKNAGITRVYVNIWADGYIYAKSSTATANGAVFIRDTLQWAVNAGRLYGLEVFAWFEYGTQAHFGTSPTTRFASSCNAKGWLLKTGNGGYTSHAGGNYVYCDATNAAVRKFYADMTADLVRNYAINGIQYDDHMSLPSGFAHVDALSHSQRYRVMEDFMTQIKNSVKAARRNAIVSYSPSTIEFSQSHHNVDWENYLQHGVVDEIVPQYYRSSSNDYKIIINRDIPLLHGHQTSLIGGIRLSGSGPRTPAGEVQKMIDLSYASKFKGVSFWFGDDIITGVYKPPILNKC</sequence>
<feature type="chain" id="PRO_5004715780" description="Glycosyl hydrolase-like 10 domain-containing protein" evidence="2">
    <location>
        <begin position="24"/>
        <end position="340"/>
    </location>
</feature>
<dbReference type="Pfam" id="PF02638">
    <property type="entry name" value="GHL10"/>
    <property type="match status" value="2"/>
</dbReference>
<dbReference type="CTD" id="20249228"/>
<dbReference type="InterPro" id="IPR003790">
    <property type="entry name" value="GHL10"/>
</dbReference>
<feature type="signal peptide" evidence="2">
    <location>
        <begin position="1"/>
        <end position="23"/>
    </location>
</feature>
<keyword evidence="5" id="KW-1185">Reference proteome</keyword>
<dbReference type="Gene3D" id="3.20.20.80">
    <property type="entry name" value="Glycosidases"/>
    <property type="match status" value="1"/>
</dbReference>
<gene>
    <name evidence="4" type="ORF">LOTGIDRAFT_233333</name>
</gene>
<proteinExistence type="predicted"/>
<protein>
    <recommendedName>
        <fullName evidence="3">Glycosyl hydrolase-like 10 domain-containing protein</fullName>
    </recommendedName>
</protein>
<dbReference type="PANTHER" id="PTHR43405">
    <property type="entry name" value="GLYCOSYL HYDROLASE DIGH"/>
    <property type="match status" value="1"/>
</dbReference>
<accession>V4A5U2</accession>
<dbReference type="EMBL" id="KB202163">
    <property type="protein sequence ID" value="ESO92087.1"/>
    <property type="molecule type" value="Genomic_DNA"/>
</dbReference>
<dbReference type="AlphaFoldDB" id="V4A5U2"/>
<dbReference type="RefSeq" id="XP_009057387.1">
    <property type="nucleotide sequence ID" value="XM_009059139.1"/>
</dbReference>
<organism evidence="4 5">
    <name type="scientific">Lottia gigantea</name>
    <name type="common">Giant owl limpet</name>
    <dbReference type="NCBI Taxonomy" id="225164"/>
    <lineage>
        <taxon>Eukaryota</taxon>
        <taxon>Metazoa</taxon>
        <taxon>Spiralia</taxon>
        <taxon>Lophotrochozoa</taxon>
        <taxon>Mollusca</taxon>
        <taxon>Gastropoda</taxon>
        <taxon>Patellogastropoda</taxon>
        <taxon>Lottioidea</taxon>
        <taxon>Lottiidae</taxon>
        <taxon>Lottia</taxon>
    </lineage>
</organism>
<dbReference type="GeneID" id="20249228"/>
<evidence type="ECO:0000313" key="5">
    <source>
        <dbReference type="Proteomes" id="UP000030746"/>
    </source>
</evidence>
<dbReference type="PANTHER" id="PTHR43405:SF1">
    <property type="entry name" value="GLYCOSYL HYDROLASE DIGH"/>
    <property type="match status" value="1"/>
</dbReference>
<dbReference type="KEGG" id="lgi:LOTGIDRAFT_233333"/>
<evidence type="ECO:0000259" key="3">
    <source>
        <dbReference type="Pfam" id="PF02638"/>
    </source>
</evidence>
<evidence type="ECO:0000256" key="2">
    <source>
        <dbReference type="SAM" id="SignalP"/>
    </source>
</evidence>
<reference evidence="4 5" key="1">
    <citation type="journal article" date="2013" name="Nature">
        <title>Insights into bilaterian evolution from three spiralian genomes.</title>
        <authorList>
            <person name="Simakov O."/>
            <person name="Marletaz F."/>
            <person name="Cho S.J."/>
            <person name="Edsinger-Gonzales E."/>
            <person name="Havlak P."/>
            <person name="Hellsten U."/>
            <person name="Kuo D.H."/>
            <person name="Larsson T."/>
            <person name="Lv J."/>
            <person name="Arendt D."/>
            <person name="Savage R."/>
            <person name="Osoegawa K."/>
            <person name="de Jong P."/>
            <person name="Grimwood J."/>
            <person name="Chapman J.A."/>
            <person name="Shapiro H."/>
            <person name="Aerts A."/>
            <person name="Otillar R.P."/>
            <person name="Terry A.Y."/>
            <person name="Boore J.L."/>
            <person name="Grigoriev I.V."/>
            <person name="Lindberg D.R."/>
            <person name="Seaver E.C."/>
            <person name="Weisblat D.A."/>
            <person name="Putnam N.H."/>
            <person name="Rokhsar D.S."/>
        </authorList>
    </citation>
    <scope>NUCLEOTIDE SEQUENCE [LARGE SCALE GENOMIC DNA]</scope>
</reference>
<feature type="domain" description="Glycosyl hydrolase-like 10" evidence="3">
    <location>
        <begin position="203"/>
        <end position="265"/>
    </location>
</feature>
<dbReference type="OMA" id="PVQFGYD"/>
<evidence type="ECO:0000313" key="4">
    <source>
        <dbReference type="EMBL" id="ESO92087.1"/>
    </source>
</evidence>
<dbReference type="OrthoDB" id="10005725at2759"/>